<dbReference type="AlphaFoldDB" id="A0AAE3GS39"/>
<dbReference type="Proteomes" id="UP001204953">
    <property type="component" value="Unassembled WGS sequence"/>
</dbReference>
<protein>
    <submittedName>
        <fullName evidence="1">GTP-binding protein</fullName>
    </submittedName>
</protein>
<evidence type="ECO:0000313" key="2">
    <source>
        <dbReference type="Proteomes" id="UP001204953"/>
    </source>
</evidence>
<name>A0AAE3GS39_9CYAN</name>
<dbReference type="EMBL" id="JAMZMM010000082">
    <property type="protein sequence ID" value="MCP2728931.1"/>
    <property type="molecule type" value="Genomic_DNA"/>
</dbReference>
<keyword evidence="2" id="KW-1185">Reference proteome</keyword>
<organism evidence="1 2">
    <name type="scientific">Limnofasciculus baicalensis BBK-W-15</name>
    <dbReference type="NCBI Taxonomy" id="2699891"/>
    <lineage>
        <taxon>Bacteria</taxon>
        <taxon>Bacillati</taxon>
        <taxon>Cyanobacteriota</taxon>
        <taxon>Cyanophyceae</taxon>
        <taxon>Coleofasciculales</taxon>
        <taxon>Coleofasciculaceae</taxon>
        <taxon>Limnofasciculus</taxon>
        <taxon>Limnofasciculus baicalensis</taxon>
    </lineage>
</organism>
<sequence>MSSSLITLVVGSSGAGKTTWIRENLNSVAQPTLYLNLGAGTTPIDATYLAGEIPQLTVLSEREITTFLSSSTANYSVYIELGFHIDLKSLVLPIEINNCQRVAVLPPGTRQTEWHDWAEVIVVGTPTNLTLTQSQLWRCAITGQILDPASLNTFWYELTNGAYGNVHRAKGIFDLADGRAFYFDFVPGLPDSKYIELNLPVWLNGRPNRFSGIEVVGEKLDEPAIAQTLENSCLNDTEIAYYQEQIKESLAQEEEDES</sequence>
<reference evidence="1" key="1">
    <citation type="submission" date="2022-06" db="EMBL/GenBank/DDBJ databases">
        <title>New cyanobacteria of genus Symplocastrum in benthos of Lake Baikal.</title>
        <authorList>
            <person name="Sorokovikova E."/>
            <person name="Tikhonova I."/>
            <person name="Krasnopeev A."/>
            <person name="Evseev P."/>
            <person name="Gladkikh A."/>
            <person name="Belykh O."/>
        </authorList>
    </citation>
    <scope>NUCLEOTIDE SEQUENCE</scope>
    <source>
        <strain evidence="1">BBK-W-15</strain>
    </source>
</reference>
<proteinExistence type="predicted"/>
<comment type="caution">
    <text evidence="1">The sequence shown here is derived from an EMBL/GenBank/DDBJ whole genome shotgun (WGS) entry which is preliminary data.</text>
</comment>
<accession>A0AAE3GS39</accession>
<dbReference type="SUPFAM" id="SSF90002">
    <property type="entry name" value="Hypothetical protein YjiA, C-terminal domain"/>
    <property type="match status" value="1"/>
</dbReference>
<dbReference type="RefSeq" id="WP_254011719.1">
    <property type="nucleotide sequence ID" value="NZ_JAMZMM010000082.1"/>
</dbReference>
<evidence type="ECO:0000313" key="1">
    <source>
        <dbReference type="EMBL" id="MCP2728931.1"/>
    </source>
</evidence>
<gene>
    <name evidence="1" type="ORF">NJ959_10725</name>
</gene>